<dbReference type="PATRIC" id="fig|768679.9.peg.1544"/>
<gene>
    <name evidence="1" type="ordered locus">TTX_1526</name>
</gene>
<dbReference type="OrthoDB" id="26100at2157"/>
<evidence type="ECO:0000313" key="2">
    <source>
        <dbReference type="Proteomes" id="UP000002654"/>
    </source>
</evidence>
<dbReference type="EMBL" id="FN869859">
    <property type="protein sequence ID" value="CCC82152.1"/>
    <property type="molecule type" value="Genomic_DNA"/>
</dbReference>
<protein>
    <submittedName>
        <fullName evidence="1">DNA-binding TFAR19-related protein</fullName>
    </submittedName>
</protein>
<evidence type="ECO:0000313" key="1">
    <source>
        <dbReference type="EMBL" id="CCC82152.1"/>
    </source>
</evidence>
<name>G4RKQ7_THETK</name>
<dbReference type="eggNOG" id="arCOG05529">
    <property type="taxonomic scope" value="Archaea"/>
</dbReference>
<dbReference type="Proteomes" id="UP000002654">
    <property type="component" value="Chromosome"/>
</dbReference>
<dbReference type="GO" id="GO:0003677">
    <property type="term" value="F:DNA binding"/>
    <property type="evidence" value="ECO:0007669"/>
    <property type="project" value="UniProtKB-KW"/>
</dbReference>
<reference evidence="1 2" key="1">
    <citation type="journal article" date="2011" name="PLoS ONE">
        <title>The complete genome sequence of Thermoproteus tenax: a physiologically versatile member of the Crenarchaeota.</title>
        <authorList>
            <person name="Siebers B."/>
            <person name="Zaparty M."/>
            <person name="Raddatz G."/>
            <person name="Tjaden B."/>
            <person name="Albers S.V."/>
            <person name="Bell S.D."/>
            <person name="Blombach F."/>
            <person name="Kletzin A."/>
            <person name="Kyrpides N."/>
            <person name="Lanz C."/>
            <person name="Plagens A."/>
            <person name="Rampp M."/>
            <person name="Rosinus A."/>
            <person name="von Jan M."/>
            <person name="Makarova K.S."/>
            <person name="Klenk H.P."/>
            <person name="Schuster S.C."/>
            <person name="Hensel R."/>
        </authorList>
    </citation>
    <scope>NUCLEOTIDE SEQUENCE [LARGE SCALE GENOMIC DNA]</scope>
    <source>
        <strain evidence="2">ATCC 35583 / DSM 2078 / JCM 9277 / NBRC 100435 / Kra 1</strain>
    </source>
</reference>
<dbReference type="STRING" id="768679.TTX_1526"/>
<accession>G4RKQ7</accession>
<dbReference type="KEGG" id="ttn:TTX_1526"/>
<keyword evidence="1" id="KW-0238">DNA-binding</keyword>
<dbReference type="PaxDb" id="768679-TTX_1526"/>
<organism evidence="1 2">
    <name type="scientific">Thermoproteus tenax (strain ATCC 35583 / DSM 2078 / JCM 9277 / NBRC 100435 / Kra 1)</name>
    <dbReference type="NCBI Taxonomy" id="768679"/>
    <lineage>
        <taxon>Archaea</taxon>
        <taxon>Thermoproteota</taxon>
        <taxon>Thermoprotei</taxon>
        <taxon>Thermoproteales</taxon>
        <taxon>Thermoproteaceae</taxon>
        <taxon>Thermoproteus</taxon>
    </lineage>
</organism>
<dbReference type="AlphaFoldDB" id="G4RKQ7"/>
<dbReference type="HOGENOM" id="CLU_2032983_0_0_2"/>
<keyword evidence="2" id="KW-1185">Reference proteome</keyword>
<dbReference type="RefSeq" id="WP_014127406.1">
    <property type="nucleotide sequence ID" value="NC_016070.1"/>
</dbReference>
<sequence>MSDDIDSILKRKALELAARQLSSSTKREERPMTKEEIIAAVRGLLRGDRADEIFNTALELYGDSLTPLLKKIVELNKQGVIKELWDYELYKILTNAGYIVPLKSRVRIVRHGREYKFGETD</sequence>
<dbReference type="GeneID" id="11262404"/>
<proteinExistence type="predicted"/>